<proteinExistence type="predicted"/>
<name>A0AA90NRX6_9BACI</name>
<evidence type="ECO:0000313" key="2">
    <source>
        <dbReference type="Proteomes" id="UP001178277"/>
    </source>
</evidence>
<accession>A0AA90NRX6</accession>
<dbReference type="Proteomes" id="UP001178277">
    <property type="component" value="Unassembled WGS sequence"/>
</dbReference>
<dbReference type="EMBL" id="JAUUTP010000008">
    <property type="protein sequence ID" value="MDP1418795.1"/>
    <property type="molecule type" value="Genomic_DNA"/>
</dbReference>
<evidence type="ECO:0000313" key="1">
    <source>
        <dbReference type="EMBL" id="MDP1418795.1"/>
    </source>
</evidence>
<protein>
    <submittedName>
        <fullName evidence="1">Uncharacterized protein</fullName>
    </submittedName>
</protein>
<sequence length="79" mass="8734">MKRSLMLMPVVLFSFMALTTCSALISKYVTWYGSGSLLARFYGDAFHSVQLWTDGKVIPSVGLVYAYTQKSINVGFLVG</sequence>
<gene>
    <name evidence="1" type="ORF">Q8G35_10265</name>
</gene>
<dbReference type="AlphaFoldDB" id="A0AA90NRX6"/>
<reference evidence="1" key="1">
    <citation type="submission" date="2023-07" db="EMBL/GenBank/DDBJ databases">
        <title>Murine gut Bacillus species.</title>
        <authorList>
            <person name="Gutman E."/>
            <person name="Hashuel R."/>
            <person name="Litvak Y."/>
        </authorList>
    </citation>
    <scope>NUCLEOTIDE SEQUENCE</scope>
    <source>
        <strain evidence="1">RU283</strain>
    </source>
</reference>
<organism evidence="1 2">
    <name type="scientific">Peribacillus simplex</name>
    <dbReference type="NCBI Taxonomy" id="1478"/>
    <lineage>
        <taxon>Bacteria</taxon>
        <taxon>Bacillati</taxon>
        <taxon>Bacillota</taxon>
        <taxon>Bacilli</taxon>
        <taxon>Bacillales</taxon>
        <taxon>Bacillaceae</taxon>
        <taxon>Peribacillus</taxon>
    </lineage>
</organism>
<dbReference type="RefSeq" id="WP_305160102.1">
    <property type="nucleotide sequence ID" value="NZ_JAUUTP010000008.1"/>
</dbReference>
<comment type="caution">
    <text evidence="1">The sequence shown here is derived from an EMBL/GenBank/DDBJ whole genome shotgun (WGS) entry which is preliminary data.</text>
</comment>